<evidence type="ECO:0000313" key="3">
    <source>
        <dbReference type="Proteomes" id="UP001365542"/>
    </source>
</evidence>
<dbReference type="EMBL" id="JAVHJO010000001">
    <property type="protein sequence ID" value="KAK6543478.1"/>
    <property type="molecule type" value="Genomic_DNA"/>
</dbReference>
<comment type="caution">
    <text evidence="2">The sequence shown here is derived from an EMBL/GenBank/DDBJ whole genome shotgun (WGS) entry which is preliminary data.</text>
</comment>
<organism evidence="2 3">
    <name type="scientific">Orbilia ellipsospora</name>
    <dbReference type="NCBI Taxonomy" id="2528407"/>
    <lineage>
        <taxon>Eukaryota</taxon>
        <taxon>Fungi</taxon>
        <taxon>Dikarya</taxon>
        <taxon>Ascomycota</taxon>
        <taxon>Pezizomycotina</taxon>
        <taxon>Orbiliomycetes</taxon>
        <taxon>Orbiliales</taxon>
        <taxon>Orbiliaceae</taxon>
        <taxon>Orbilia</taxon>
    </lineage>
</organism>
<reference evidence="2 3" key="1">
    <citation type="submission" date="2019-10" db="EMBL/GenBank/DDBJ databases">
        <authorList>
            <person name="Palmer J.M."/>
        </authorList>
    </citation>
    <scope>NUCLEOTIDE SEQUENCE [LARGE SCALE GENOMIC DNA]</scope>
    <source>
        <strain evidence="2 3">TWF694</strain>
    </source>
</reference>
<accession>A0AAV9XNC4</accession>
<gene>
    <name evidence="2" type="ORF">TWF694_000224</name>
</gene>
<dbReference type="AlphaFoldDB" id="A0AAV9XNC4"/>
<evidence type="ECO:0000256" key="1">
    <source>
        <dbReference type="SAM" id="SignalP"/>
    </source>
</evidence>
<proteinExistence type="predicted"/>
<dbReference type="Proteomes" id="UP001365542">
    <property type="component" value="Unassembled WGS sequence"/>
</dbReference>
<keyword evidence="3" id="KW-1185">Reference proteome</keyword>
<keyword evidence="1" id="KW-0732">Signal</keyword>
<feature type="signal peptide" evidence="1">
    <location>
        <begin position="1"/>
        <end position="19"/>
    </location>
</feature>
<name>A0AAV9XNC4_9PEZI</name>
<evidence type="ECO:0000313" key="2">
    <source>
        <dbReference type="EMBL" id="KAK6543478.1"/>
    </source>
</evidence>
<protein>
    <submittedName>
        <fullName evidence="2">Uncharacterized protein</fullName>
    </submittedName>
</protein>
<feature type="chain" id="PRO_5043362214" evidence="1">
    <location>
        <begin position="20"/>
        <end position="256"/>
    </location>
</feature>
<sequence>MKGLIYITLLSSMALQTLAQNATCPTTFNPSCSFLCDEGAAGTHCRSVFAIDQCSTCPGIPAVCPATPAASCAFLCNHDGVDFCSSAEFNVLNRVTCKACGSTTASVTTAATIATTAAASAPAYSSGGISCPAVFDPSCSFICDEGAAGTHCRSTFTIDQCSTCPGIPAVCPATPAASCAFLCVHDGVNFCSSTEFNVLNRVTCTSCTSNSTSSGGGTNPTTSASTLPAPTYTSGATIVKAMGVLIFGIGGVAFLL</sequence>